<feature type="domain" description="Disease resistance R13L4/SHOC-2-like LRR" evidence="10">
    <location>
        <begin position="532"/>
        <end position="815"/>
    </location>
</feature>
<dbReference type="GO" id="GO:0098542">
    <property type="term" value="P:defense response to other organism"/>
    <property type="evidence" value="ECO:0007669"/>
    <property type="project" value="TreeGrafter"/>
</dbReference>
<organism evidence="11 12">
    <name type="scientific">Handroanthus impetiginosus</name>
    <dbReference type="NCBI Taxonomy" id="429701"/>
    <lineage>
        <taxon>Eukaryota</taxon>
        <taxon>Viridiplantae</taxon>
        <taxon>Streptophyta</taxon>
        <taxon>Embryophyta</taxon>
        <taxon>Tracheophyta</taxon>
        <taxon>Spermatophyta</taxon>
        <taxon>Magnoliopsida</taxon>
        <taxon>eudicotyledons</taxon>
        <taxon>Gunneridae</taxon>
        <taxon>Pentapetalae</taxon>
        <taxon>asterids</taxon>
        <taxon>lamiids</taxon>
        <taxon>Lamiales</taxon>
        <taxon>Bignoniaceae</taxon>
        <taxon>Crescentiina</taxon>
        <taxon>Tabebuia alliance</taxon>
        <taxon>Handroanthus</taxon>
    </lineage>
</organism>
<evidence type="ECO:0000313" key="11">
    <source>
        <dbReference type="EMBL" id="PIN00036.1"/>
    </source>
</evidence>
<keyword evidence="3" id="KW-0677">Repeat</keyword>
<evidence type="ECO:0000259" key="7">
    <source>
        <dbReference type="Pfam" id="PF00931"/>
    </source>
</evidence>
<feature type="domain" description="Disease resistance N-terminal" evidence="8">
    <location>
        <begin position="25"/>
        <end position="84"/>
    </location>
</feature>
<dbReference type="Gene3D" id="1.10.10.10">
    <property type="entry name" value="Winged helix-like DNA-binding domain superfamily/Winged helix DNA-binding domain"/>
    <property type="match status" value="1"/>
</dbReference>
<name>A0A2G9G3Z1_9LAMI</name>
<evidence type="ECO:0000256" key="1">
    <source>
        <dbReference type="ARBA" id="ARBA00008894"/>
    </source>
</evidence>
<dbReference type="InterPro" id="IPR002182">
    <property type="entry name" value="NB-ARC"/>
</dbReference>
<evidence type="ECO:0000256" key="6">
    <source>
        <dbReference type="ARBA" id="ARBA00022840"/>
    </source>
</evidence>
<keyword evidence="5" id="KW-0611">Plant defense</keyword>
<dbReference type="Pfam" id="PF23559">
    <property type="entry name" value="WHD_DRP"/>
    <property type="match status" value="1"/>
</dbReference>
<dbReference type="Gene3D" id="1.10.8.430">
    <property type="entry name" value="Helical domain of apoptotic protease-activating factors"/>
    <property type="match status" value="1"/>
</dbReference>
<dbReference type="PRINTS" id="PR00364">
    <property type="entry name" value="DISEASERSIST"/>
</dbReference>
<dbReference type="InterPro" id="IPR027417">
    <property type="entry name" value="P-loop_NTPase"/>
</dbReference>
<proteinExistence type="inferred from homology"/>
<dbReference type="Pfam" id="PF18052">
    <property type="entry name" value="Rx_N"/>
    <property type="match status" value="1"/>
</dbReference>
<dbReference type="SUPFAM" id="SSF52058">
    <property type="entry name" value="L domain-like"/>
    <property type="match status" value="1"/>
</dbReference>
<evidence type="ECO:0000256" key="4">
    <source>
        <dbReference type="ARBA" id="ARBA00022741"/>
    </source>
</evidence>
<dbReference type="Gene3D" id="1.20.5.4130">
    <property type="match status" value="1"/>
</dbReference>
<dbReference type="EMBL" id="NKXS01007216">
    <property type="protein sequence ID" value="PIN00036.1"/>
    <property type="molecule type" value="Genomic_DNA"/>
</dbReference>
<dbReference type="InterPro" id="IPR055414">
    <property type="entry name" value="LRR_R13L4/SHOC2-like"/>
</dbReference>
<keyword evidence="6" id="KW-0067">ATP-binding</keyword>
<dbReference type="InterPro" id="IPR036388">
    <property type="entry name" value="WH-like_DNA-bd_sf"/>
</dbReference>
<dbReference type="InterPro" id="IPR041118">
    <property type="entry name" value="Rx_N"/>
</dbReference>
<evidence type="ECO:0000259" key="10">
    <source>
        <dbReference type="Pfam" id="PF23598"/>
    </source>
</evidence>
<dbReference type="SUPFAM" id="SSF52540">
    <property type="entry name" value="P-loop containing nucleoside triphosphate hydrolases"/>
    <property type="match status" value="1"/>
</dbReference>
<dbReference type="Gene3D" id="3.40.50.300">
    <property type="entry name" value="P-loop containing nucleotide triphosphate hydrolases"/>
    <property type="match status" value="1"/>
</dbReference>
<evidence type="ECO:0000259" key="9">
    <source>
        <dbReference type="Pfam" id="PF23559"/>
    </source>
</evidence>
<dbReference type="PANTHER" id="PTHR23155:SF1238">
    <property type="entry name" value="TOMV SUSCEPTIBLE PROTEIN TM-2"/>
    <property type="match status" value="1"/>
</dbReference>
<comment type="similarity">
    <text evidence="1">Belongs to the disease resistance NB-LRR family.</text>
</comment>
<evidence type="ECO:0000256" key="3">
    <source>
        <dbReference type="ARBA" id="ARBA00022737"/>
    </source>
</evidence>
<evidence type="ECO:0000256" key="5">
    <source>
        <dbReference type="ARBA" id="ARBA00022821"/>
    </source>
</evidence>
<dbReference type="InterPro" id="IPR032675">
    <property type="entry name" value="LRR_dom_sf"/>
</dbReference>
<dbReference type="InterPro" id="IPR058922">
    <property type="entry name" value="WHD_DRP"/>
</dbReference>
<dbReference type="OrthoDB" id="1303165at2759"/>
<dbReference type="Pfam" id="PF23598">
    <property type="entry name" value="LRR_14"/>
    <property type="match status" value="1"/>
</dbReference>
<dbReference type="STRING" id="429701.A0A2G9G3Z1"/>
<keyword evidence="4" id="KW-0547">Nucleotide-binding</keyword>
<gene>
    <name evidence="11" type="ORF">CDL12_27463</name>
</gene>
<dbReference type="InterPro" id="IPR042197">
    <property type="entry name" value="Apaf_helical"/>
</dbReference>
<feature type="domain" description="Disease resistance protein winged helix" evidence="9">
    <location>
        <begin position="392"/>
        <end position="463"/>
    </location>
</feature>
<evidence type="ECO:0000256" key="2">
    <source>
        <dbReference type="ARBA" id="ARBA00022614"/>
    </source>
</evidence>
<keyword evidence="12" id="KW-1185">Reference proteome</keyword>
<dbReference type="InterPro" id="IPR044974">
    <property type="entry name" value="Disease_R_plants"/>
</dbReference>
<accession>A0A2G9G3Z1</accession>
<evidence type="ECO:0000313" key="12">
    <source>
        <dbReference type="Proteomes" id="UP000231279"/>
    </source>
</evidence>
<reference evidence="12" key="1">
    <citation type="journal article" date="2018" name="Gigascience">
        <title>Genome assembly of the Pink Ipe (Handroanthus impetiginosus, Bignoniaceae), a highly valued, ecologically keystone Neotropical timber forest tree.</title>
        <authorList>
            <person name="Silva-Junior O.B."/>
            <person name="Grattapaglia D."/>
            <person name="Novaes E."/>
            <person name="Collevatti R.G."/>
        </authorList>
    </citation>
    <scope>NUCLEOTIDE SEQUENCE [LARGE SCALE GENOMIC DNA]</scope>
    <source>
        <strain evidence="12">cv. UFG-1</strain>
    </source>
</reference>
<comment type="caution">
    <text evidence="11">The sequence shown here is derived from an EMBL/GenBank/DDBJ whole genome shotgun (WGS) entry which is preliminary data.</text>
</comment>
<dbReference type="Pfam" id="PF00931">
    <property type="entry name" value="NB-ARC"/>
    <property type="match status" value="1"/>
</dbReference>
<dbReference type="Gene3D" id="3.80.10.10">
    <property type="entry name" value="Ribonuclease Inhibitor"/>
    <property type="match status" value="1"/>
</dbReference>
<sequence>MAEAAVAIVINKAIAAQALLKGEDHHLRENISWIETQMKTLQSYLEDAQSKNATNFINSIRDLALDVEDLLDTYLLEIESHKTKGLFGFLKHSSCIPCYGVTHNDFSLKIGEFMKRAAKIEQSKGDIAAKANIDGAIRNQTNKVQKKLSGREETVRKIEAEIFSEKKKCKVISIVGATGVGKTTVARDIYLRVRSKFDCSAMVYVSEESNSGVILLDIAKQVRLRESQMKQNIEEHLNTFLCSKKFVIFLDGVTDKWDVLKDMVMIDSRNGSRIIVTCRDPVVPKLVFPLEYLNDSEGKEAFYDLILPTPEDTLSPELKNIGDKIVQKCGGLPLAIEVAAGLLRAKERSERSWTEVLERMSEGGENHRLKILDLSYQDLPAELKPFFLYFGIFPTNREIFLLELTQFWAAEKLVLLFDESRKPEKIVQAHVDKLVERNLIQVSRKNSDGKVKSWRIHLFLHKLCTRKVEEINFFCNWDNLRNAVVASTARRVITNSSSSLSESNMQNFTVPRKIRTLLCFGKGRELAKFIKTYASELRFLQLLIIEAENVAINIPVEIANLSGLMYLKLKGQYITVPSSIQGLKKLETLEARSREVPGNVLKMKQLKHLFVSGVILAKTEISDRAQEHEVDLQNLETLYFDYQYGYHLSHSSFKKIPRLKKLQICGAEMQTLESLSCTPPLLQKLEELKLRVNPVSNGDDIPTLDLSGYENLRRLYLYFNTSVSITCSLEFPMNLVKVTLGRVCTQDEDHLKKLQKLPDLKVVKLKRCRAGTMDFSGQDKFPRLQTLMISNTVYDEVIADEMGMPMLNEFIYRAHPQPPPKLPEKLEKLRVERAELENLA</sequence>
<dbReference type="AlphaFoldDB" id="A0A2G9G3Z1"/>
<dbReference type="Proteomes" id="UP000231279">
    <property type="component" value="Unassembled WGS sequence"/>
</dbReference>
<dbReference type="GO" id="GO:0043531">
    <property type="term" value="F:ADP binding"/>
    <property type="evidence" value="ECO:0007669"/>
    <property type="project" value="InterPro"/>
</dbReference>
<dbReference type="PANTHER" id="PTHR23155">
    <property type="entry name" value="DISEASE RESISTANCE PROTEIN RP"/>
    <property type="match status" value="1"/>
</dbReference>
<evidence type="ECO:0000259" key="8">
    <source>
        <dbReference type="Pfam" id="PF18052"/>
    </source>
</evidence>
<feature type="domain" description="NB-ARC" evidence="7">
    <location>
        <begin position="152"/>
        <end position="283"/>
    </location>
</feature>
<keyword evidence="2" id="KW-0433">Leucine-rich repeat</keyword>
<protein>
    <submittedName>
        <fullName evidence="11">Apoptotic ATPase</fullName>
    </submittedName>
</protein>